<gene>
    <name evidence="1" type="ORF">G6F64_013707</name>
</gene>
<evidence type="ECO:0000313" key="2">
    <source>
        <dbReference type="Proteomes" id="UP000716291"/>
    </source>
</evidence>
<protein>
    <recommendedName>
        <fullName evidence="3">Tyr recombinase domain-containing protein</fullName>
    </recommendedName>
</protein>
<dbReference type="Proteomes" id="UP000716291">
    <property type="component" value="Unassembled WGS sequence"/>
</dbReference>
<dbReference type="EMBL" id="JAANQT010006178">
    <property type="protein sequence ID" value="KAG1292123.1"/>
    <property type="molecule type" value="Genomic_DNA"/>
</dbReference>
<dbReference type="AlphaFoldDB" id="A0A9P6WV00"/>
<comment type="caution">
    <text evidence="1">The sequence shown here is derived from an EMBL/GenBank/DDBJ whole genome shotgun (WGS) entry which is preliminary data.</text>
</comment>
<keyword evidence="2" id="KW-1185">Reference proteome</keyword>
<sequence>MTTQIVKVTTISSWIRRLIQLSTNEPRANLRSLASSAALRAGIDLDDIITLGDWSSSTVFEQHYRREHLTNVDFTSTVLPVPEDEETFHDASSNFDNNL</sequence>
<evidence type="ECO:0008006" key="3">
    <source>
        <dbReference type="Google" id="ProtNLM"/>
    </source>
</evidence>
<name>A0A9P6WV00_RHIOR</name>
<organism evidence="1 2">
    <name type="scientific">Rhizopus oryzae</name>
    <name type="common">Mucormycosis agent</name>
    <name type="synonym">Rhizopus arrhizus var. delemar</name>
    <dbReference type="NCBI Taxonomy" id="64495"/>
    <lineage>
        <taxon>Eukaryota</taxon>
        <taxon>Fungi</taxon>
        <taxon>Fungi incertae sedis</taxon>
        <taxon>Mucoromycota</taxon>
        <taxon>Mucoromycotina</taxon>
        <taxon>Mucoromycetes</taxon>
        <taxon>Mucorales</taxon>
        <taxon>Mucorineae</taxon>
        <taxon>Rhizopodaceae</taxon>
        <taxon>Rhizopus</taxon>
    </lineage>
</organism>
<accession>A0A9P6WV00</accession>
<evidence type="ECO:0000313" key="1">
    <source>
        <dbReference type="EMBL" id="KAG1292123.1"/>
    </source>
</evidence>
<proteinExistence type="predicted"/>
<reference evidence="1" key="1">
    <citation type="journal article" date="2020" name="Microb. Genom.">
        <title>Genetic diversity of clinical and environmental Mucorales isolates obtained from an investigation of mucormycosis cases among solid organ transplant recipients.</title>
        <authorList>
            <person name="Nguyen M.H."/>
            <person name="Kaul D."/>
            <person name="Muto C."/>
            <person name="Cheng S.J."/>
            <person name="Richter R.A."/>
            <person name="Bruno V.M."/>
            <person name="Liu G."/>
            <person name="Beyhan S."/>
            <person name="Sundermann A.J."/>
            <person name="Mounaud S."/>
            <person name="Pasculle A.W."/>
            <person name="Nierman W.C."/>
            <person name="Driscoll E."/>
            <person name="Cumbie R."/>
            <person name="Clancy C.J."/>
            <person name="Dupont C.L."/>
        </authorList>
    </citation>
    <scope>NUCLEOTIDE SEQUENCE</scope>
    <source>
        <strain evidence="1">GL11</strain>
    </source>
</reference>